<dbReference type="AlphaFoldDB" id="A0A177XZD0"/>
<sequence>MQSKIQAIERFQKIEQKKRDLISQQLELVRQQQTQAENQLEQLIELRKLSAPKSCSGTFFHREMLVNHSRVDQMINKLIVHQEQEQALKQAQCVSLQKHLQHKHIQVKGLDNTVERWQAELRTHQQHLEDIALEEVINNRFARKSR</sequence>
<dbReference type="RefSeq" id="WP_054961541.1">
    <property type="nucleotide sequence ID" value="NZ_LLEI02000032.1"/>
</dbReference>
<keyword evidence="2" id="KW-0969">Cilium</keyword>
<gene>
    <name evidence="2" type="ORF">APB76_12165</name>
</gene>
<feature type="coiled-coil region" evidence="1">
    <location>
        <begin position="107"/>
        <end position="134"/>
    </location>
</feature>
<keyword evidence="1" id="KW-0175">Coiled coil</keyword>
<keyword evidence="2" id="KW-0282">Flagellum</keyword>
<dbReference type="EMBL" id="LLEI02000032">
    <property type="protein sequence ID" value="OAJ93962.1"/>
    <property type="molecule type" value="Genomic_DNA"/>
</dbReference>
<dbReference type="Gene3D" id="1.10.287.1700">
    <property type="match status" value="1"/>
</dbReference>
<organism evidence="2 3">
    <name type="scientific">Vibrio bivalvicida</name>
    <dbReference type="NCBI Taxonomy" id="1276888"/>
    <lineage>
        <taxon>Bacteria</taxon>
        <taxon>Pseudomonadati</taxon>
        <taxon>Pseudomonadota</taxon>
        <taxon>Gammaproteobacteria</taxon>
        <taxon>Vibrionales</taxon>
        <taxon>Vibrionaceae</taxon>
        <taxon>Vibrio</taxon>
        <taxon>Vibrio oreintalis group</taxon>
    </lineage>
</organism>
<accession>A0A177XZD0</accession>
<evidence type="ECO:0000256" key="1">
    <source>
        <dbReference type="SAM" id="Coils"/>
    </source>
</evidence>
<evidence type="ECO:0000313" key="3">
    <source>
        <dbReference type="Proteomes" id="UP000078406"/>
    </source>
</evidence>
<proteinExistence type="predicted"/>
<dbReference type="Proteomes" id="UP000078406">
    <property type="component" value="Unassembled WGS sequence"/>
</dbReference>
<reference evidence="2 3" key="1">
    <citation type="journal article" date="2016" name="Syst. Appl. Microbiol.">
        <title>Vibrio bivalvicida sp. nov., a novel larval pathogen for bivalve molluscs reared in a hatchery.</title>
        <authorList>
            <person name="Dubert J."/>
            <person name="Romalde J.L."/>
            <person name="Prado S."/>
            <person name="Barja J.L."/>
        </authorList>
    </citation>
    <scope>NUCLEOTIDE SEQUENCE [LARGE SCALE GENOMIC DNA]</scope>
    <source>
        <strain evidence="2 3">605</strain>
    </source>
</reference>
<comment type="caution">
    <text evidence="2">The sequence shown here is derived from an EMBL/GenBank/DDBJ whole genome shotgun (WGS) entry which is preliminary data.</text>
</comment>
<name>A0A177XZD0_9VIBR</name>
<dbReference type="InterPro" id="IPR053716">
    <property type="entry name" value="Flag_assembly_chemotaxis_eff"/>
</dbReference>
<evidence type="ECO:0000313" key="2">
    <source>
        <dbReference type="EMBL" id="OAJ93962.1"/>
    </source>
</evidence>
<keyword evidence="2" id="KW-0966">Cell projection</keyword>
<protein>
    <submittedName>
        <fullName evidence="2">Flagellar export protein FliJ</fullName>
    </submittedName>
</protein>